<feature type="transmembrane region" description="Helical" evidence="1">
    <location>
        <begin position="174"/>
        <end position="194"/>
    </location>
</feature>
<feature type="transmembrane region" description="Helical" evidence="1">
    <location>
        <begin position="144"/>
        <end position="162"/>
    </location>
</feature>
<feature type="domain" description="EamA" evidence="2">
    <location>
        <begin position="2"/>
        <end position="134"/>
    </location>
</feature>
<feature type="domain" description="EamA" evidence="2">
    <location>
        <begin position="144"/>
        <end position="270"/>
    </location>
</feature>
<sequence>MNGILFTLAAGTCFAMQDSIGKYLTGLVPVIQVLWGRYLFQTLVTGTVLTLTRGPGFLKTTHPVLQLTRGLCLLSATTLMYTALAHVPLADATAVMFVAPILVTVFSVLFLKERIGIHRIAAVIAGFVGMLVILRPGVASIEPALFLVVIAAIFNATYYMLTRRLAGREDSASTMFNTSAPGAVVLSLVVIPLWQAPSPTALALMIAIGCTGAFAHFMLVRGFSYASASLLSPFLYVQVLVASILTVVVFGDPLHKTTAIGALILVASGLYIWWRENRTRAKALAR</sequence>
<evidence type="ECO:0000259" key="2">
    <source>
        <dbReference type="Pfam" id="PF00892"/>
    </source>
</evidence>
<dbReference type="GO" id="GO:0016020">
    <property type="term" value="C:membrane"/>
    <property type="evidence" value="ECO:0007669"/>
    <property type="project" value="InterPro"/>
</dbReference>
<dbReference type="InterPro" id="IPR000620">
    <property type="entry name" value="EamA_dom"/>
</dbReference>
<keyword evidence="1" id="KW-1133">Transmembrane helix</keyword>
<dbReference type="InterPro" id="IPR037185">
    <property type="entry name" value="EmrE-like"/>
</dbReference>
<name>A0A939FX73_9HYPH</name>
<evidence type="ECO:0000313" key="3">
    <source>
        <dbReference type="EMBL" id="MBO0663165.1"/>
    </source>
</evidence>
<protein>
    <submittedName>
        <fullName evidence="3">DMT family transporter</fullName>
    </submittedName>
</protein>
<dbReference type="SUPFAM" id="SSF103481">
    <property type="entry name" value="Multidrug resistance efflux transporter EmrE"/>
    <property type="match status" value="2"/>
</dbReference>
<dbReference type="Gene3D" id="1.10.3730.20">
    <property type="match status" value="1"/>
</dbReference>
<evidence type="ECO:0000256" key="1">
    <source>
        <dbReference type="SAM" id="Phobius"/>
    </source>
</evidence>
<feature type="transmembrane region" description="Helical" evidence="1">
    <location>
        <begin position="231"/>
        <end position="251"/>
    </location>
</feature>
<proteinExistence type="predicted"/>
<keyword evidence="1" id="KW-0472">Membrane</keyword>
<accession>A0A939FX73</accession>
<feature type="transmembrane region" description="Helical" evidence="1">
    <location>
        <begin position="93"/>
        <end position="111"/>
    </location>
</feature>
<dbReference type="EMBL" id="JAFMPP010000008">
    <property type="protein sequence ID" value="MBO0663165.1"/>
    <property type="molecule type" value="Genomic_DNA"/>
</dbReference>
<comment type="caution">
    <text evidence="3">The sequence shown here is derived from an EMBL/GenBank/DDBJ whole genome shotgun (WGS) entry which is preliminary data.</text>
</comment>
<reference evidence="3" key="1">
    <citation type="submission" date="2021-03" db="EMBL/GenBank/DDBJ databases">
        <title>Whole genome sequence of Jiella sp. CQZ9-1.</title>
        <authorList>
            <person name="Tuo L."/>
        </authorList>
    </citation>
    <scope>NUCLEOTIDE SEQUENCE</scope>
    <source>
        <strain evidence="3">CQZ9-1</strain>
    </source>
</reference>
<dbReference type="PANTHER" id="PTHR22911">
    <property type="entry name" value="ACYL-MALONYL CONDENSING ENZYME-RELATED"/>
    <property type="match status" value="1"/>
</dbReference>
<keyword evidence="1" id="KW-0812">Transmembrane</keyword>
<dbReference type="Proteomes" id="UP000664122">
    <property type="component" value="Unassembled WGS sequence"/>
</dbReference>
<keyword evidence="4" id="KW-1185">Reference proteome</keyword>
<feature type="transmembrane region" description="Helical" evidence="1">
    <location>
        <begin position="200"/>
        <end position="219"/>
    </location>
</feature>
<feature type="transmembrane region" description="Helical" evidence="1">
    <location>
        <begin position="120"/>
        <end position="138"/>
    </location>
</feature>
<evidence type="ECO:0000313" key="4">
    <source>
        <dbReference type="Proteomes" id="UP000664122"/>
    </source>
</evidence>
<organism evidence="3 4">
    <name type="scientific">Jiella flava</name>
    <dbReference type="NCBI Taxonomy" id="2816857"/>
    <lineage>
        <taxon>Bacteria</taxon>
        <taxon>Pseudomonadati</taxon>
        <taxon>Pseudomonadota</taxon>
        <taxon>Alphaproteobacteria</taxon>
        <taxon>Hyphomicrobiales</taxon>
        <taxon>Aurantimonadaceae</taxon>
        <taxon>Jiella</taxon>
    </lineage>
</organism>
<dbReference type="AlphaFoldDB" id="A0A939FX73"/>
<gene>
    <name evidence="3" type="ORF">J1C48_11305</name>
</gene>
<dbReference type="PANTHER" id="PTHR22911:SF103">
    <property type="entry name" value="BLR2811 PROTEIN"/>
    <property type="match status" value="1"/>
</dbReference>
<dbReference type="Pfam" id="PF00892">
    <property type="entry name" value="EamA"/>
    <property type="match status" value="2"/>
</dbReference>
<feature type="transmembrane region" description="Helical" evidence="1">
    <location>
        <begin position="257"/>
        <end position="274"/>
    </location>
</feature>